<dbReference type="Pfam" id="PF11000">
    <property type="entry name" value="DUF2840"/>
    <property type="match status" value="1"/>
</dbReference>
<feature type="compositionally biased region" description="Basic and acidic residues" evidence="1">
    <location>
        <begin position="18"/>
        <end position="31"/>
    </location>
</feature>
<feature type="compositionally biased region" description="Low complexity" evidence="1">
    <location>
        <begin position="1"/>
        <end position="17"/>
    </location>
</feature>
<reference evidence="2 3" key="1">
    <citation type="submission" date="2019-01" db="EMBL/GenBank/DDBJ databases">
        <title>Sphingorhabdus lacus sp.nov., isolated from an oligotrophic freshwater lake.</title>
        <authorList>
            <person name="Park M."/>
        </authorList>
    </citation>
    <scope>NUCLEOTIDE SEQUENCE [LARGE SCALE GENOMIC DNA]</scope>
    <source>
        <strain evidence="2 3">IMCC26285</strain>
    </source>
</reference>
<sequence length="228" mass="25225">MLHGLSGTTTSGRSGTRSSDHREPNCAKKAQRPELHGALNLANTESFGFLLTPTRLANDKGQPFLAPSCELPGDSSQLTQVTLVWQKGWREDWLKFGKPVASLIVDRRQRKEFYSAGQVFGLVCWAANDFGTVRSSLHIVRAVCAGEAVIPVPQVDPGGDLLLSAFGWPKVARVFRLIDAIEASGIDPCDVAPDHWRHIHNRLAARETPRSYSPARHRAWLQRKALTR</sequence>
<accession>A0A6I4LXG0</accession>
<keyword evidence="3" id="KW-1185">Reference proteome</keyword>
<dbReference type="EMBL" id="SDWJ01000002">
    <property type="protein sequence ID" value="MVZ98122.1"/>
    <property type="molecule type" value="Genomic_DNA"/>
</dbReference>
<dbReference type="InterPro" id="IPR021263">
    <property type="entry name" value="DUF2840"/>
</dbReference>
<feature type="region of interest" description="Disordered" evidence="1">
    <location>
        <begin position="1"/>
        <end position="31"/>
    </location>
</feature>
<proteinExistence type="predicted"/>
<dbReference type="OrthoDB" id="9810432at2"/>
<gene>
    <name evidence="2" type="ORF">EUU23_10500</name>
</gene>
<dbReference type="Proteomes" id="UP000471147">
    <property type="component" value="Unassembled WGS sequence"/>
</dbReference>
<dbReference type="AlphaFoldDB" id="A0A6I4LXG0"/>
<organism evidence="2 3">
    <name type="scientific">Sphingorhabdus profundilacus</name>
    <dbReference type="NCBI Taxonomy" id="2509718"/>
    <lineage>
        <taxon>Bacteria</taxon>
        <taxon>Pseudomonadati</taxon>
        <taxon>Pseudomonadota</taxon>
        <taxon>Alphaproteobacteria</taxon>
        <taxon>Sphingomonadales</taxon>
        <taxon>Sphingomonadaceae</taxon>
        <taxon>Sphingorhabdus</taxon>
    </lineage>
</organism>
<evidence type="ECO:0000256" key="1">
    <source>
        <dbReference type="SAM" id="MobiDB-lite"/>
    </source>
</evidence>
<comment type="caution">
    <text evidence="2">The sequence shown here is derived from an EMBL/GenBank/DDBJ whole genome shotgun (WGS) entry which is preliminary data.</text>
</comment>
<name>A0A6I4LXG0_9SPHN</name>
<evidence type="ECO:0000313" key="3">
    <source>
        <dbReference type="Proteomes" id="UP000471147"/>
    </source>
</evidence>
<protein>
    <submittedName>
        <fullName evidence="2">DUF2840 domain-containing protein</fullName>
    </submittedName>
</protein>
<evidence type="ECO:0000313" key="2">
    <source>
        <dbReference type="EMBL" id="MVZ98122.1"/>
    </source>
</evidence>